<gene>
    <name evidence="2" type="ORF">JTE90_021054</name>
</gene>
<dbReference type="EMBL" id="JAFNEN010000032">
    <property type="protein sequence ID" value="KAG8199041.1"/>
    <property type="molecule type" value="Genomic_DNA"/>
</dbReference>
<proteinExistence type="predicted"/>
<evidence type="ECO:0000313" key="2">
    <source>
        <dbReference type="EMBL" id="KAG8199041.1"/>
    </source>
</evidence>
<protein>
    <submittedName>
        <fullName evidence="2">Uncharacterized protein</fullName>
    </submittedName>
</protein>
<feature type="compositionally biased region" description="Basic residues" evidence="1">
    <location>
        <begin position="69"/>
        <end position="79"/>
    </location>
</feature>
<name>A0AAV6VSK5_9ARAC</name>
<organism evidence="2 3">
    <name type="scientific">Oedothorax gibbosus</name>
    <dbReference type="NCBI Taxonomy" id="931172"/>
    <lineage>
        <taxon>Eukaryota</taxon>
        <taxon>Metazoa</taxon>
        <taxon>Ecdysozoa</taxon>
        <taxon>Arthropoda</taxon>
        <taxon>Chelicerata</taxon>
        <taxon>Arachnida</taxon>
        <taxon>Araneae</taxon>
        <taxon>Araneomorphae</taxon>
        <taxon>Entelegynae</taxon>
        <taxon>Araneoidea</taxon>
        <taxon>Linyphiidae</taxon>
        <taxon>Erigoninae</taxon>
        <taxon>Oedothorax</taxon>
    </lineage>
</organism>
<accession>A0AAV6VSK5</accession>
<sequence length="112" mass="13243">MAYVTKMTSHSLPQRYRHSHSMQYLHPNYNPQVRYRRNNTWEMMYRGCGSMWASDASLTLASQRFYTKKIRNQHHHPKPNGRNSKNFPPFKKAHLRTSPHLATSLRGIFKAA</sequence>
<reference evidence="2 3" key="1">
    <citation type="journal article" date="2022" name="Nat. Ecol. Evol.">
        <title>A masculinizing supergene underlies an exaggerated male reproductive morph in a spider.</title>
        <authorList>
            <person name="Hendrickx F."/>
            <person name="De Corte Z."/>
            <person name="Sonet G."/>
            <person name="Van Belleghem S.M."/>
            <person name="Kostlbacher S."/>
            <person name="Vangestel C."/>
        </authorList>
    </citation>
    <scope>NUCLEOTIDE SEQUENCE [LARGE SCALE GENOMIC DNA]</scope>
    <source>
        <strain evidence="2">W744_W776</strain>
    </source>
</reference>
<evidence type="ECO:0000313" key="3">
    <source>
        <dbReference type="Proteomes" id="UP000827092"/>
    </source>
</evidence>
<feature type="region of interest" description="Disordered" evidence="1">
    <location>
        <begin position="69"/>
        <end position="96"/>
    </location>
</feature>
<keyword evidence="3" id="KW-1185">Reference proteome</keyword>
<comment type="caution">
    <text evidence="2">The sequence shown here is derived from an EMBL/GenBank/DDBJ whole genome shotgun (WGS) entry which is preliminary data.</text>
</comment>
<evidence type="ECO:0000256" key="1">
    <source>
        <dbReference type="SAM" id="MobiDB-lite"/>
    </source>
</evidence>
<dbReference type="AlphaFoldDB" id="A0AAV6VSK5"/>
<dbReference type="Proteomes" id="UP000827092">
    <property type="component" value="Unassembled WGS sequence"/>
</dbReference>